<keyword evidence="2" id="KW-1185">Reference proteome</keyword>
<dbReference type="EMBL" id="SJPI01000002">
    <property type="protein sequence ID" value="TWT50579.1"/>
    <property type="molecule type" value="Genomic_DNA"/>
</dbReference>
<dbReference type="OrthoDB" id="281215at2"/>
<gene>
    <name evidence="1" type="ORF">Pla22_33220</name>
</gene>
<evidence type="ECO:0000313" key="2">
    <source>
        <dbReference type="Proteomes" id="UP000316598"/>
    </source>
</evidence>
<evidence type="ECO:0000313" key="1">
    <source>
        <dbReference type="EMBL" id="TWT50579.1"/>
    </source>
</evidence>
<proteinExistence type="predicted"/>
<sequence>MTASQPTPIALPPAEKHAFPFHIANLRYDLGLAKSLLGDPPYRDWVDGLGDADYWAFAYPCGLRVLYEFIEPLGAGMTGIANVFADLPEIEHAIRHLPFPKTIQTASTLDANSREIEAFSTMEPWAHPLGALTSFQVWRQGDDGNAMPVGHPTTERDAKCWVAELESHGHKQIYWHDHS</sequence>
<dbReference type="RefSeq" id="WP_146515787.1">
    <property type="nucleotide sequence ID" value="NZ_SJPI01000002.1"/>
</dbReference>
<dbReference type="Proteomes" id="UP000316598">
    <property type="component" value="Unassembled WGS sequence"/>
</dbReference>
<name>A0A5C5WKC2_9BACT</name>
<dbReference type="AlphaFoldDB" id="A0A5C5WKC2"/>
<protein>
    <submittedName>
        <fullName evidence="1">Uncharacterized protein</fullName>
    </submittedName>
</protein>
<organism evidence="1 2">
    <name type="scientific">Rubripirellula amarantea</name>
    <dbReference type="NCBI Taxonomy" id="2527999"/>
    <lineage>
        <taxon>Bacteria</taxon>
        <taxon>Pseudomonadati</taxon>
        <taxon>Planctomycetota</taxon>
        <taxon>Planctomycetia</taxon>
        <taxon>Pirellulales</taxon>
        <taxon>Pirellulaceae</taxon>
        <taxon>Rubripirellula</taxon>
    </lineage>
</organism>
<accession>A0A5C5WKC2</accession>
<reference evidence="1 2" key="1">
    <citation type="submission" date="2019-02" db="EMBL/GenBank/DDBJ databases">
        <title>Deep-cultivation of Planctomycetes and their phenomic and genomic characterization uncovers novel biology.</title>
        <authorList>
            <person name="Wiegand S."/>
            <person name="Jogler M."/>
            <person name="Boedeker C."/>
            <person name="Pinto D."/>
            <person name="Vollmers J."/>
            <person name="Rivas-Marin E."/>
            <person name="Kohn T."/>
            <person name="Peeters S.H."/>
            <person name="Heuer A."/>
            <person name="Rast P."/>
            <person name="Oberbeckmann S."/>
            <person name="Bunk B."/>
            <person name="Jeske O."/>
            <person name="Meyerdierks A."/>
            <person name="Storesund J.E."/>
            <person name="Kallscheuer N."/>
            <person name="Luecker S."/>
            <person name="Lage O.M."/>
            <person name="Pohl T."/>
            <person name="Merkel B.J."/>
            <person name="Hornburger P."/>
            <person name="Mueller R.-W."/>
            <person name="Bruemmer F."/>
            <person name="Labrenz M."/>
            <person name="Spormann A.M."/>
            <person name="Op Den Camp H."/>
            <person name="Overmann J."/>
            <person name="Amann R."/>
            <person name="Jetten M.S.M."/>
            <person name="Mascher T."/>
            <person name="Medema M.H."/>
            <person name="Devos D.P."/>
            <person name="Kaster A.-K."/>
            <person name="Ovreas L."/>
            <person name="Rohde M."/>
            <person name="Galperin M.Y."/>
            <person name="Jogler C."/>
        </authorList>
    </citation>
    <scope>NUCLEOTIDE SEQUENCE [LARGE SCALE GENOMIC DNA]</scope>
    <source>
        <strain evidence="1 2">Pla22</strain>
    </source>
</reference>
<comment type="caution">
    <text evidence="1">The sequence shown here is derived from an EMBL/GenBank/DDBJ whole genome shotgun (WGS) entry which is preliminary data.</text>
</comment>